<dbReference type="Proteomes" id="UP001152523">
    <property type="component" value="Unassembled WGS sequence"/>
</dbReference>
<keyword evidence="3" id="KW-0378">Hydrolase</keyword>
<feature type="coiled-coil region" evidence="4">
    <location>
        <begin position="337"/>
        <end position="371"/>
    </location>
</feature>
<organism evidence="7 8">
    <name type="scientific">Cuscuta epithymum</name>
    <dbReference type="NCBI Taxonomy" id="186058"/>
    <lineage>
        <taxon>Eukaryota</taxon>
        <taxon>Viridiplantae</taxon>
        <taxon>Streptophyta</taxon>
        <taxon>Embryophyta</taxon>
        <taxon>Tracheophyta</taxon>
        <taxon>Spermatophyta</taxon>
        <taxon>Magnoliopsida</taxon>
        <taxon>eudicotyledons</taxon>
        <taxon>Gunneridae</taxon>
        <taxon>Pentapetalae</taxon>
        <taxon>asterids</taxon>
        <taxon>lamiids</taxon>
        <taxon>Solanales</taxon>
        <taxon>Convolvulaceae</taxon>
        <taxon>Cuscuteae</taxon>
        <taxon>Cuscuta</taxon>
        <taxon>Cuscuta subgen. Cuscuta</taxon>
    </lineage>
</organism>
<proteinExistence type="inferred from homology"/>
<dbReference type="InterPro" id="IPR038765">
    <property type="entry name" value="Papain-like_cys_pep_sf"/>
</dbReference>
<dbReference type="InterPro" id="IPR003653">
    <property type="entry name" value="Peptidase_C48_C"/>
</dbReference>
<reference evidence="7" key="1">
    <citation type="submission" date="2022-07" db="EMBL/GenBank/DDBJ databases">
        <authorList>
            <person name="Macas J."/>
            <person name="Novak P."/>
            <person name="Neumann P."/>
        </authorList>
    </citation>
    <scope>NUCLEOTIDE SEQUENCE</scope>
</reference>
<keyword evidence="2" id="KW-0645">Protease</keyword>
<dbReference type="InterPro" id="IPR015410">
    <property type="entry name" value="DUF1985"/>
</dbReference>
<evidence type="ECO:0000313" key="8">
    <source>
        <dbReference type="Proteomes" id="UP001152523"/>
    </source>
</evidence>
<evidence type="ECO:0000256" key="4">
    <source>
        <dbReference type="SAM" id="Coils"/>
    </source>
</evidence>
<evidence type="ECO:0000256" key="2">
    <source>
        <dbReference type="ARBA" id="ARBA00022670"/>
    </source>
</evidence>
<dbReference type="PROSITE" id="PS50600">
    <property type="entry name" value="ULP_PROTEASE"/>
    <property type="match status" value="1"/>
</dbReference>
<comment type="caution">
    <text evidence="7">The sequence shown here is derived from an EMBL/GenBank/DDBJ whole genome shotgun (WGS) entry which is preliminary data.</text>
</comment>
<dbReference type="GO" id="GO:0008234">
    <property type="term" value="F:cysteine-type peptidase activity"/>
    <property type="evidence" value="ECO:0007669"/>
    <property type="project" value="InterPro"/>
</dbReference>
<dbReference type="Pfam" id="PF02902">
    <property type="entry name" value="Peptidase_C48"/>
    <property type="match status" value="1"/>
</dbReference>
<sequence>MVRTPLATMAERALELQIPLSKHFPAQYSMCSDVKHVSKYVKDMLSKQQMAQFRKTPWGHFADIPDIQFCAQIVHMLLLRMVKQQPKDELWFNIVGKIEEFTYNDFCRITGLPPAAPRPAVAEDTEKDDEDAEDEEEPGEISKTYFGGSLDITFQMMKDKVDEVRGGKKRKGDLPVKLASLFVVENVLLGKDRTTRISRKSIQLVNDFEEFKKEPWSRDAYDLLVTHVKRLLDGHPMKFVDSKTNNPEYKNAKFSIYGFILVLQVWAYERIPKFGEHFGTRVGNDEVPILNWTCHGKFRSSKIRKLVFADEVPTPPNSDDEDEGEHDNIELETKEKVEEMCSNIDEIKISVQRLEKKVDEELGELKNLLVKVIDTVNKALQEKGNPYGPSQHGEETEVCTTPVEVQRMSTHGVENAGTAAEGKNSCPVLPEDQNMYTDRIVHVATEAEEEKSNAVVGQLQRGLQSDPVMNVVAEVGDDFALTPHAPLANLDWDLGDEVATGGVDMMALEEASMKEVRKRKRLPSKYICSPFIAPAAKRPKVGGTITRAQLQQSDEECQSFKAWVEEDDEVEPCVIEIAIPSSYPTNRAFFRELIDETGWLSSQHLDALVLMFRECIHDEAYELLSPLFAYQLLRKNVADDSQWSGDRFLNKMDWSRYEKVFMPLHSDGKHWVLSEIDLVNRIVRVYDSMKTRRLVGCVRLLCVRLPHLFRVIKCNPALSATADSQTWRAEAVDDVPQQQPGSGVCGVMVMAFAEALLQKLPLLPGCAYDNMALKRCEFAMRLWSLRKRSS</sequence>
<accession>A0AAV0BWZ3</accession>
<dbReference type="PANTHER" id="PTHR48449">
    <property type="entry name" value="DUF1985 DOMAIN-CONTAINING PROTEIN"/>
    <property type="match status" value="1"/>
</dbReference>
<evidence type="ECO:0000256" key="1">
    <source>
        <dbReference type="ARBA" id="ARBA00005234"/>
    </source>
</evidence>
<evidence type="ECO:0000256" key="3">
    <source>
        <dbReference type="ARBA" id="ARBA00022801"/>
    </source>
</evidence>
<evidence type="ECO:0000256" key="5">
    <source>
        <dbReference type="SAM" id="MobiDB-lite"/>
    </source>
</evidence>
<evidence type="ECO:0000259" key="6">
    <source>
        <dbReference type="PROSITE" id="PS50600"/>
    </source>
</evidence>
<name>A0AAV0BWZ3_9ASTE</name>
<dbReference type="PANTHER" id="PTHR48449:SF1">
    <property type="entry name" value="DUF1985 DOMAIN-CONTAINING PROTEIN"/>
    <property type="match status" value="1"/>
</dbReference>
<dbReference type="AlphaFoldDB" id="A0AAV0BWZ3"/>
<feature type="domain" description="Ubiquitin-like protease family profile" evidence="6">
    <location>
        <begin position="583"/>
        <end position="756"/>
    </location>
</feature>
<dbReference type="EMBL" id="CAMAPF010000005">
    <property type="protein sequence ID" value="CAH9053990.1"/>
    <property type="molecule type" value="Genomic_DNA"/>
</dbReference>
<protein>
    <recommendedName>
        <fullName evidence="6">Ubiquitin-like protease family profile domain-containing protein</fullName>
    </recommendedName>
</protein>
<evidence type="ECO:0000313" key="7">
    <source>
        <dbReference type="EMBL" id="CAH9053990.1"/>
    </source>
</evidence>
<feature type="region of interest" description="Disordered" evidence="5">
    <location>
        <begin position="115"/>
        <end position="140"/>
    </location>
</feature>
<keyword evidence="8" id="KW-1185">Reference proteome</keyword>
<feature type="compositionally biased region" description="Acidic residues" evidence="5">
    <location>
        <begin position="123"/>
        <end position="139"/>
    </location>
</feature>
<dbReference type="Gene3D" id="3.40.395.10">
    <property type="entry name" value="Adenoviral Proteinase, Chain A"/>
    <property type="match status" value="1"/>
</dbReference>
<dbReference type="SUPFAM" id="SSF54001">
    <property type="entry name" value="Cysteine proteinases"/>
    <property type="match status" value="1"/>
</dbReference>
<dbReference type="GO" id="GO:0006508">
    <property type="term" value="P:proteolysis"/>
    <property type="evidence" value="ECO:0007669"/>
    <property type="project" value="UniProtKB-KW"/>
</dbReference>
<gene>
    <name evidence="7" type="ORF">CEPIT_LOCUS599</name>
</gene>
<keyword evidence="4" id="KW-0175">Coiled coil</keyword>
<comment type="similarity">
    <text evidence="1">Belongs to the peptidase C48 family.</text>
</comment>
<dbReference type="Pfam" id="PF09331">
    <property type="entry name" value="DUF1985"/>
    <property type="match status" value="1"/>
</dbReference>